<dbReference type="SUPFAM" id="SSF52047">
    <property type="entry name" value="RNI-like"/>
    <property type="match status" value="1"/>
</dbReference>
<evidence type="ECO:0000313" key="2">
    <source>
        <dbReference type="EMBL" id="KAK0661819.1"/>
    </source>
</evidence>
<organism evidence="2 3">
    <name type="scientific">Lasiodiplodia hormozganensis</name>
    <dbReference type="NCBI Taxonomy" id="869390"/>
    <lineage>
        <taxon>Eukaryota</taxon>
        <taxon>Fungi</taxon>
        <taxon>Dikarya</taxon>
        <taxon>Ascomycota</taxon>
        <taxon>Pezizomycotina</taxon>
        <taxon>Dothideomycetes</taxon>
        <taxon>Dothideomycetes incertae sedis</taxon>
        <taxon>Botryosphaeriales</taxon>
        <taxon>Botryosphaeriaceae</taxon>
        <taxon>Lasiodiplodia</taxon>
    </lineage>
</organism>
<evidence type="ECO:0000313" key="3">
    <source>
        <dbReference type="Proteomes" id="UP001175001"/>
    </source>
</evidence>
<dbReference type="InterPro" id="IPR036047">
    <property type="entry name" value="F-box-like_dom_sf"/>
</dbReference>
<evidence type="ECO:0000256" key="1">
    <source>
        <dbReference type="SAM" id="MobiDB-lite"/>
    </source>
</evidence>
<feature type="region of interest" description="Disordered" evidence="1">
    <location>
        <begin position="24"/>
        <end position="64"/>
    </location>
</feature>
<accession>A0AA40D698</accession>
<dbReference type="AlphaFoldDB" id="A0AA40D698"/>
<name>A0AA40D698_9PEZI</name>
<sequence length="579" mass="67012">MAEQSRGPDKPKIHPLRMLLLRKTEQSRDLEESSGFAQSDDLKQSSYPQQWGGPEQSRDTDKPKRHPLRMLLFREYLTKLPDELLVMIASNLNAFESKQLRLTSKTCCRAATPRVFQEIKLRMQKDSIKNFLNIAFDDKLCQHPKTIIFEFGETRRVFTHHTSFETSLYQRPCLTSDNIPGTFMESAADMMLNAMPRLTNLDNFVMSDDILRSSMFTWRRLWLTSNKWSLHRFMRGDVACQLSGILSVLSLNKHLKRLSMRTCGRAFWIDKYHHISQAFPEVLGIANEERERLTTEAPIQLMSSAFRHLSSLHLQMTVGATHYPLITRGVGDLLCNLQNLKVLSVFFETRFPITNYDLFLNGQKCLVERLSEGNLPHLEYISLRNVATSEAHLLSFFSKVSSTLKVLNMKCIQILPGRGSWASALPELRNLFKALEKVDIATLMDGEIGHFNAASWHFVTSTDMILIVAHRRAEALSLEQPQHKKFLRDAYSHYEADMEHFLLRSAPHDPTLQIRQVVYMTEHPNFCEWCRECSDHWRDKKTSMRDEQNMLNRSLGIREEIQALRDIEDSVLDDSDGDE</sequence>
<evidence type="ECO:0008006" key="4">
    <source>
        <dbReference type="Google" id="ProtNLM"/>
    </source>
</evidence>
<protein>
    <recommendedName>
        <fullName evidence="4">F-box domain-containing protein</fullName>
    </recommendedName>
</protein>
<gene>
    <name evidence="2" type="ORF">DIS24_g2421</name>
</gene>
<dbReference type="EMBL" id="JAUJDW010000007">
    <property type="protein sequence ID" value="KAK0661819.1"/>
    <property type="molecule type" value="Genomic_DNA"/>
</dbReference>
<comment type="caution">
    <text evidence="2">The sequence shown here is derived from an EMBL/GenBank/DDBJ whole genome shotgun (WGS) entry which is preliminary data.</text>
</comment>
<dbReference type="SUPFAM" id="SSF81383">
    <property type="entry name" value="F-box domain"/>
    <property type="match status" value="1"/>
</dbReference>
<dbReference type="Proteomes" id="UP001175001">
    <property type="component" value="Unassembled WGS sequence"/>
</dbReference>
<dbReference type="Gene3D" id="3.80.10.10">
    <property type="entry name" value="Ribonuclease Inhibitor"/>
    <property type="match status" value="1"/>
</dbReference>
<dbReference type="InterPro" id="IPR032675">
    <property type="entry name" value="LRR_dom_sf"/>
</dbReference>
<reference evidence="2" key="1">
    <citation type="submission" date="2023-06" db="EMBL/GenBank/DDBJ databases">
        <title>Multi-omics analyses reveal the molecular pathogenesis toolkit of Lasiodiplodia hormozganensis, a cross-kingdom pathogen.</title>
        <authorList>
            <person name="Felix C."/>
            <person name="Meneses R."/>
            <person name="Goncalves M.F.M."/>
            <person name="Tilleman L."/>
            <person name="Duarte A.S."/>
            <person name="Jorrin-Novo J.V."/>
            <person name="Van De Peer Y."/>
            <person name="Deforce D."/>
            <person name="Van Nieuwerburgh F."/>
            <person name="Esteves A.C."/>
            <person name="Alves A."/>
        </authorList>
    </citation>
    <scope>NUCLEOTIDE SEQUENCE</scope>
    <source>
        <strain evidence="2">CBS 339.90</strain>
    </source>
</reference>
<proteinExistence type="predicted"/>
<keyword evidence="3" id="KW-1185">Reference proteome</keyword>